<organism evidence="6 7">
    <name type="scientific">Gemella sanguinis</name>
    <dbReference type="NCBI Taxonomy" id="84135"/>
    <lineage>
        <taxon>Bacteria</taxon>
        <taxon>Bacillati</taxon>
        <taxon>Bacillota</taxon>
        <taxon>Bacilli</taxon>
        <taxon>Bacillales</taxon>
        <taxon>Gemellaceae</taxon>
        <taxon>Gemella</taxon>
    </lineage>
</organism>
<comment type="catalytic activity">
    <reaction evidence="1">
        <text>a uridine in RNA = a pseudouridine in RNA</text>
        <dbReference type="Rhea" id="RHEA:48348"/>
        <dbReference type="Rhea" id="RHEA-COMP:12068"/>
        <dbReference type="Rhea" id="RHEA-COMP:12069"/>
        <dbReference type="ChEBI" id="CHEBI:65314"/>
        <dbReference type="ChEBI" id="CHEBI:65315"/>
    </reaction>
</comment>
<dbReference type="Pfam" id="PF00849">
    <property type="entry name" value="PseudoU_synth_2"/>
    <property type="match status" value="1"/>
</dbReference>
<dbReference type="PROSITE" id="PS01129">
    <property type="entry name" value="PSI_RLU"/>
    <property type="match status" value="1"/>
</dbReference>
<evidence type="ECO:0000313" key="6">
    <source>
        <dbReference type="EMBL" id="PMC52338.1"/>
    </source>
</evidence>
<evidence type="ECO:0000259" key="5">
    <source>
        <dbReference type="Pfam" id="PF00849"/>
    </source>
</evidence>
<dbReference type="InterPro" id="IPR050188">
    <property type="entry name" value="RluA_PseudoU_synthase"/>
</dbReference>
<dbReference type="InterPro" id="IPR020103">
    <property type="entry name" value="PsdUridine_synth_cat_dom_sf"/>
</dbReference>
<dbReference type="CDD" id="cd02869">
    <property type="entry name" value="PseudoU_synth_RluA_like"/>
    <property type="match status" value="1"/>
</dbReference>
<gene>
    <name evidence="6" type="ORF">CJ218_05745</name>
</gene>
<dbReference type="EMBL" id="PNGT01000005">
    <property type="protein sequence ID" value="PMC52338.1"/>
    <property type="molecule type" value="Genomic_DNA"/>
</dbReference>
<evidence type="ECO:0000256" key="3">
    <source>
        <dbReference type="ARBA" id="ARBA00031870"/>
    </source>
</evidence>
<comment type="caution">
    <text evidence="6">The sequence shown here is derived from an EMBL/GenBank/DDBJ whole genome shotgun (WGS) entry which is preliminary data.</text>
</comment>
<reference evidence="6 7" key="1">
    <citation type="submission" date="2017-09" db="EMBL/GenBank/DDBJ databases">
        <title>Bacterial strain isolated from the female urinary microbiota.</title>
        <authorList>
            <person name="Thomas-White K."/>
            <person name="Kumar N."/>
            <person name="Forster S."/>
            <person name="Putonti C."/>
            <person name="Lawley T."/>
            <person name="Wolfe A.J."/>
        </authorList>
    </citation>
    <scope>NUCLEOTIDE SEQUENCE [LARGE SCALE GENOMIC DNA]</scope>
    <source>
        <strain evidence="6 7">UMB0186</strain>
    </source>
</reference>
<dbReference type="SUPFAM" id="SSF55120">
    <property type="entry name" value="Pseudouridine synthase"/>
    <property type="match status" value="1"/>
</dbReference>
<evidence type="ECO:0000256" key="4">
    <source>
        <dbReference type="ARBA" id="ARBA00033164"/>
    </source>
</evidence>
<protein>
    <recommendedName>
        <fullName evidence="3">RNA pseudouridylate synthase</fullName>
    </recommendedName>
    <alternativeName>
        <fullName evidence="4">RNA-uridine isomerase</fullName>
    </alternativeName>
</protein>
<name>A0A2N6SEG4_9BACL</name>
<evidence type="ECO:0000256" key="2">
    <source>
        <dbReference type="ARBA" id="ARBA00010876"/>
    </source>
</evidence>
<comment type="similarity">
    <text evidence="2">Belongs to the pseudouridine synthase RluA family.</text>
</comment>
<dbReference type="PANTHER" id="PTHR21600:SF87">
    <property type="entry name" value="RNA PSEUDOURIDYLATE SYNTHASE DOMAIN-CONTAINING PROTEIN 1"/>
    <property type="match status" value="1"/>
</dbReference>
<accession>A0A2N6SEG4</accession>
<evidence type="ECO:0000256" key="1">
    <source>
        <dbReference type="ARBA" id="ARBA00000073"/>
    </source>
</evidence>
<dbReference type="GO" id="GO:0003723">
    <property type="term" value="F:RNA binding"/>
    <property type="evidence" value="ECO:0007669"/>
    <property type="project" value="InterPro"/>
</dbReference>
<evidence type="ECO:0000313" key="7">
    <source>
        <dbReference type="Proteomes" id="UP000235670"/>
    </source>
</evidence>
<dbReference type="GO" id="GO:0009982">
    <property type="term" value="F:pseudouridine synthase activity"/>
    <property type="evidence" value="ECO:0007669"/>
    <property type="project" value="InterPro"/>
</dbReference>
<feature type="domain" description="Pseudouridine synthase RsuA/RluA-like" evidence="5">
    <location>
        <begin position="87"/>
        <end position="232"/>
    </location>
</feature>
<sequence>MHFKVLNDYKSVEDYLVNFLKISKKNLHAIRMQTHQNNNTILVNNDIAKLNTSLAKNDVLKLNIELSKSNYLTNKSISITKEYEDPYLLIVSKPFGIKTHPNDISTEDNTLVNYLISDYQYLEPIHRLDIDTCGLVILSKTPLIKSKLDQMLENREIKRYYTALTKNNIKPQTIKTNIGRDIREKNKMAVTNNGKKAITNILSCEKIDQNKFMVTISLDTGRTHQIRVHLSSIGNAIIGDKHYSNDGFKYDKMYLGALKVIFNHPVTNDKLEINSSLRTEFIIEK</sequence>
<dbReference type="GO" id="GO:0140098">
    <property type="term" value="F:catalytic activity, acting on RNA"/>
    <property type="evidence" value="ECO:0007669"/>
    <property type="project" value="UniProtKB-ARBA"/>
</dbReference>
<dbReference type="GO" id="GO:0000455">
    <property type="term" value="P:enzyme-directed rRNA pseudouridine synthesis"/>
    <property type="evidence" value="ECO:0007669"/>
    <property type="project" value="TreeGrafter"/>
</dbReference>
<proteinExistence type="inferred from homology"/>
<dbReference type="OrthoDB" id="9807829at2"/>
<dbReference type="STRING" id="84135.GCA_001052115_00355"/>
<dbReference type="Gene3D" id="3.30.2350.10">
    <property type="entry name" value="Pseudouridine synthase"/>
    <property type="match status" value="1"/>
</dbReference>
<dbReference type="AlphaFoldDB" id="A0A2N6SEG4"/>
<dbReference type="Proteomes" id="UP000235670">
    <property type="component" value="Unassembled WGS sequence"/>
</dbReference>
<dbReference type="InterPro" id="IPR006145">
    <property type="entry name" value="PsdUridine_synth_RsuA/RluA"/>
</dbReference>
<dbReference type="RefSeq" id="WP_102189928.1">
    <property type="nucleotide sequence ID" value="NZ_CAUTAO010000004.1"/>
</dbReference>
<dbReference type="InterPro" id="IPR006224">
    <property type="entry name" value="PsdUridine_synth_RluA-like_CS"/>
</dbReference>
<dbReference type="PANTHER" id="PTHR21600">
    <property type="entry name" value="MITOCHONDRIAL RNA PSEUDOURIDINE SYNTHASE"/>
    <property type="match status" value="1"/>
</dbReference>